<dbReference type="PANTHER" id="PTHR30288:SF0">
    <property type="entry name" value="FLAGELLAR HOOK-ASSOCIATED PROTEIN 2"/>
    <property type="match status" value="1"/>
</dbReference>
<dbReference type="HOGENOM" id="CLU_015182_6_0_6"/>
<evidence type="ECO:0000313" key="8">
    <source>
        <dbReference type="EMBL" id="ACR11624.1"/>
    </source>
</evidence>
<protein>
    <recommendedName>
        <fullName evidence="5">Flagellar hook-associated protein 2</fullName>
        <shortName evidence="5">HAP2</shortName>
    </recommendedName>
    <alternativeName>
        <fullName evidence="5">Flagellar cap protein</fullName>
    </alternativeName>
</protein>
<evidence type="ECO:0000259" key="7">
    <source>
        <dbReference type="Pfam" id="PF07195"/>
    </source>
</evidence>
<feature type="domain" description="Flagellar hook-associated protein 2 N-terminal" evidence="6">
    <location>
        <begin position="14"/>
        <end position="112"/>
    </location>
</feature>
<dbReference type="PANTHER" id="PTHR30288">
    <property type="entry name" value="FLAGELLAR CAP/ASSEMBLY PROTEIN FLID"/>
    <property type="match status" value="1"/>
</dbReference>
<evidence type="ECO:0000256" key="5">
    <source>
        <dbReference type="RuleBase" id="RU362066"/>
    </source>
</evidence>
<dbReference type="InterPro" id="IPR040026">
    <property type="entry name" value="FliD"/>
</dbReference>
<dbReference type="GO" id="GO:0005576">
    <property type="term" value="C:extracellular region"/>
    <property type="evidence" value="ECO:0007669"/>
    <property type="project" value="UniProtKB-SubCell"/>
</dbReference>
<dbReference type="STRING" id="377629.TERTU_1316"/>
<sequence length="693" mass="72403">MIDNNIIQSLGAGSGIDTKNLTKQLTEIERAAPQNRIDSKRDKAESQISDFGLLSSALATLQDAAKVLTDPDGMFSKTASYTESTALVPTGLDTTVQPGSYNFTVEDIAASQSLTSLSFSDPTDAVGEGVLTFRFGNVAVDGAGAMLGTNGFTPDLDTEEVQITIDSENNSLEGLRDAINDADFGVQATIVNDGLNGYVLQITAESGVNNQLEISAAESGGTPTDNDNTGLSRFTFNETASQLTQLQAGADAHLTLNGLNIYRESNTIDDIVEGLSMDVLQAAPGDKVTITVSDDKAFAEQNIRAFVEAYNLFLDAVKPAMGITDQENDEGESVKVTGSLANDALAKSMMSQIRTTIASAVPGIGDASFSSLGAIGIRTELDGTMSIDEETFGKTMDKNFEDVQKLFAPANNTTDSQIFINSSNARTASGDYDVVVTTQPSKGSLAGGAIAAGFPNFDTSGKTHEFTVDVNGVSSGTLTLAPDVYASQDEMALALQSLINSDSTLAAANASVTVSYDADNNRFEFTSTKYGASSNVSITTASADLTTDLGLSVATGTAGTTVAGTVNGVAAFGSGNVLLPSLGQPGEGLGLIIGENATSATVSFSRGFAGELEDLIDGFLGSKGLIATRETNLEASLEDLDDDQEALDRRMTAYEERLMNQFIAMERILNGLNTSGGFIENLIDTLPFTAKNN</sequence>
<gene>
    <name evidence="8" type="ordered locus">TERTU_1316</name>
</gene>
<dbReference type="GO" id="GO:0071973">
    <property type="term" value="P:bacterial-type flagellum-dependent cell motility"/>
    <property type="evidence" value="ECO:0007669"/>
    <property type="project" value="TreeGrafter"/>
</dbReference>
<evidence type="ECO:0000256" key="4">
    <source>
        <dbReference type="ARBA" id="ARBA00023143"/>
    </source>
</evidence>
<keyword evidence="9" id="KW-1185">Reference proteome</keyword>
<dbReference type="GO" id="GO:0009424">
    <property type="term" value="C:bacterial-type flagellum hook"/>
    <property type="evidence" value="ECO:0007669"/>
    <property type="project" value="UniProtKB-UniRule"/>
</dbReference>
<dbReference type="EMBL" id="CP001614">
    <property type="protein sequence ID" value="ACR11624.1"/>
    <property type="molecule type" value="Genomic_DNA"/>
</dbReference>
<evidence type="ECO:0000313" key="9">
    <source>
        <dbReference type="Proteomes" id="UP000009080"/>
    </source>
</evidence>
<feature type="coiled-coil region" evidence="5">
    <location>
        <begin position="630"/>
        <end position="657"/>
    </location>
</feature>
<dbReference type="InterPro" id="IPR010809">
    <property type="entry name" value="FliD_C"/>
</dbReference>
<dbReference type="Pfam" id="PF07195">
    <property type="entry name" value="FliD_C"/>
    <property type="match status" value="2"/>
</dbReference>
<comment type="similarity">
    <text evidence="1 5">Belongs to the FliD family.</text>
</comment>
<dbReference type="eggNOG" id="COG1345">
    <property type="taxonomic scope" value="Bacteria"/>
</dbReference>
<dbReference type="InterPro" id="IPR003481">
    <property type="entry name" value="FliD_N"/>
</dbReference>
<dbReference type="AlphaFoldDB" id="C5BRZ4"/>
<comment type="subunit">
    <text evidence="2 5">Homopentamer.</text>
</comment>
<keyword evidence="8" id="KW-0282">Flagellum</keyword>
<evidence type="ECO:0000256" key="2">
    <source>
        <dbReference type="ARBA" id="ARBA00011255"/>
    </source>
</evidence>
<proteinExistence type="inferred from homology"/>
<dbReference type="Pfam" id="PF02465">
    <property type="entry name" value="FliD_N"/>
    <property type="match status" value="1"/>
</dbReference>
<dbReference type="Proteomes" id="UP000009080">
    <property type="component" value="Chromosome"/>
</dbReference>
<keyword evidence="8" id="KW-0969">Cilium</keyword>
<dbReference type="RefSeq" id="WP_015817736.1">
    <property type="nucleotide sequence ID" value="NC_012997.1"/>
</dbReference>
<keyword evidence="3 5" id="KW-0175">Coiled coil</keyword>
<feature type="domain" description="Flagellar hook-associated protein 2 C-terminal" evidence="7">
    <location>
        <begin position="596"/>
        <end position="673"/>
    </location>
</feature>
<accession>C5BRZ4</accession>
<dbReference type="GO" id="GO:0009421">
    <property type="term" value="C:bacterial-type flagellum filament cap"/>
    <property type="evidence" value="ECO:0007669"/>
    <property type="project" value="InterPro"/>
</dbReference>
<keyword evidence="8" id="KW-0966">Cell projection</keyword>
<evidence type="ECO:0000259" key="6">
    <source>
        <dbReference type="Pfam" id="PF02465"/>
    </source>
</evidence>
<dbReference type="GO" id="GO:0007155">
    <property type="term" value="P:cell adhesion"/>
    <property type="evidence" value="ECO:0007669"/>
    <property type="project" value="InterPro"/>
</dbReference>
<evidence type="ECO:0000256" key="1">
    <source>
        <dbReference type="ARBA" id="ARBA00009764"/>
    </source>
</evidence>
<keyword evidence="4 5" id="KW-0975">Bacterial flagellum</keyword>
<dbReference type="OrthoDB" id="9810816at2"/>
<comment type="function">
    <text evidence="5">Required for morphogenesis and for the elongation of the flagellar filament by facilitating polymerization of the flagellin monomers at the tip of growing filament. Forms a capping structure, which prevents flagellin subunits (transported through the central channel of the flagellum) from leaking out without polymerization at the distal end.</text>
</comment>
<comment type="subcellular location">
    <subcellularLocation>
        <location evidence="5">Secreted</location>
    </subcellularLocation>
    <subcellularLocation>
        <location evidence="5">Bacterial flagellum</location>
    </subcellularLocation>
</comment>
<dbReference type="KEGG" id="ttu:TERTU_1316"/>
<organism evidence="8 9">
    <name type="scientific">Teredinibacter turnerae (strain ATCC 39867 / T7901)</name>
    <dbReference type="NCBI Taxonomy" id="377629"/>
    <lineage>
        <taxon>Bacteria</taxon>
        <taxon>Pseudomonadati</taxon>
        <taxon>Pseudomonadota</taxon>
        <taxon>Gammaproteobacteria</taxon>
        <taxon>Cellvibrionales</taxon>
        <taxon>Cellvibrionaceae</taxon>
        <taxon>Teredinibacter</taxon>
    </lineage>
</organism>
<evidence type="ECO:0000256" key="3">
    <source>
        <dbReference type="ARBA" id="ARBA00023054"/>
    </source>
</evidence>
<feature type="domain" description="Flagellar hook-associated protein 2 C-terminal" evidence="7">
    <location>
        <begin position="249"/>
        <end position="418"/>
    </location>
</feature>
<reference evidence="8 9" key="1">
    <citation type="journal article" date="2009" name="PLoS ONE">
        <title>The complete genome of Teredinibacter turnerae T7901: an intracellular endosymbiont of marine wood-boring bivalves (shipworms).</title>
        <authorList>
            <person name="Yang J.C."/>
            <person name="Madupu R."/>
            <person name="Durkin A.S."/>
            <person name="Ekborg N.A."/>
            <person name="Pedamallu C.S."/>
            <person name="Hostetler J.B."/>
            <person name="Radune D."/>
            <person name="Toms B.S."/>
            <person name="Henrissat B."/>
            <person name="Coutinho P.M."/>
            <person name="Schwarz S."/>
            <person name="Field L."/>
            <person name="Trindade-Silva A.E."/>
            <person name="Soares C.A.G."/>
            <person name="Elshahawi S."/>
            <person name="Hanora A."/>
            <person name="Schmidt E.W."/>
            <person name="Haygood M.G."/>
            <person name="Posfai J."/>
            <person name="Benner J."/>
            <person name="Madinger C."/>
            <person name="Nove J."/>
            <person name="Anton B."/>
            <person name="Chaudhary K."/>
            <person name="Foster J."/>
            <person name="Holman A."/>
            <person name="Kumar S."/>
            <person name="Lessard P.A."/>
            <person name="Luyten Y.A."/>
            <person name="Slatko B."/>
            <person name="Wood N."/>
            <person name="Wu B."/>
            <person name="Teplitski M."/>
            <person name="Mougous J.D."/>
            <person name="Ward N."/>
            <person name="Eisen J.A."/>
            <person name="Badger J.H."/>
            <person name="Distel D.L."/>
        </authorList>
    </citation>
    <scope>NUCLEOTIDE SEQUENCE [LARGE SCALE GENOMIC DNA]</scope>
    <source>
        <strain evidence="9">ATCC 39867 / T7901</strain>
    </source>
</reference>
<name>C5BRZ4_TERTT</name>
<keyword evidence="5" id="KW-0964">Secreted</keyword>